<protein>
    <submittedName>
        <fullName evidence="2">Aminoglycoside 6'-N-acetyltransferase I</fullName>
    </submittedName>
</protein>
<dbReference type="EMBL" id="FODJ01000003">
    <property type="protein sequence ID" value="SEO07945.1"/>
    <property type="molecule type" value="Genomic_DNA"/>
</dbReference>
<gene>
    <name evidence="2" type="ORF">SAMN04488134_103305</name>
</gene>
<keyword evidence="3" id="KW-1185">Reference proteome</keyword>
<organism evidence="2 3">
    <name type="scientific">Amphibacillus marinus</name>
    <dbReference type="NCBI Taxonomy" id="872970"/>
    <lineage>
        <taxon>Bacteria</taxon>
        <taxon>Bacillati</taxon>
        <taxon>Bacillota</taxon>
        <taxon>Bacilli</taxon>
        <taxon>Bacillales</taxon>
        <taxon>Bacillaceae</taxon>
        <taxon>Amphibacillus</taxon>
    </lineage>
</organism>
<feature type="domain" description="N-acetyltransferase" evidence="1">
    <location>
        <begin position="1"/>
        <end position="174"/>
    </location>
</feature>
<dbReference type="InterPro" id="IPR016181">
    <property type="entry name" value="Acyl_CoA_acyltransferase"/>
</dbReference>
<dbReference type="PROSITE" id="PS51186">
    <property type="entry name" value="GNAT"/>
    <property type="match status" value="1"/>
</dbReference>
<dbReference type="GO" id="GO:0016747">
    <property type="term" value="F:acyltransferase activity, transferring groups other than amino-acyl groups"/>
    <property type="evidence" value="ECO:0007669"/>
    <property type="project" value="InterPro"/>
</dbReference>
<dbReference type="Gene3D" id="3.40.630.30">
    <property type="match status" value="1"/>
</dbReference>
<accession>A0A1H8LS65</accession>
<sequence>MEIIELTADSVYLDQVAELLRETFPQMYLQTAEDQIQYLLRESNMGFIAIKDKQVIGLIGALPQYGQSGWELHPLAVAYNHRLQGIGTKLVEKLEEELIKKGGITLYLGADDVFSQTSLANVNLYQNLFDHVKAIRNLKNHPYSFYEKIGFQIVGVIPDANGVGKPDIWMAKRI</sequence>
<evidence type="ECO:0000313" key="3">
    <source>
        <dbReference type="Proteomes" id="UP000199300"/>
    </source>
</evidence>
<dbReference type="STRING" id="872970.SAMN04488134_103305"/>
<proteinExistence type="predicted"/>
<dbReference type="RefSeq" id="WP_091496257.1">
    <property type="nucleotide sequence ID" value="NZ_FODJ01000003.1"/>
</dbReference>
<dbReference type="Proteomes" id="UP000199300">
    <property type="component" value="Unassembled WGS sequence"/>
</dbReference>
<dbReference type="Pfam" id="PF00583">
    <property type="entry name" value="Acetyltransf_1"/>
    <property type="match status" value="1"/>
</dbReference>
<dbReference type="AlphaFoldDB" id="A0A1H8LS65"/>
<dbReference type="OrthoDB" id="7365228at2"/>
<dbReference type="InterPro" id="IPR000182">
    <property type="entry name" value="GNAT_dom"/>
</dbReference>
<evidence type="ECO:0000259" key="1">
    <source>
        <dbReference type="PROSITE" id="PS51186"/>
    </source>
</evidence>
<reference evidence="2 3" key="1">
    <citation type="submission" date="2016-10" db="EMBL/GenBank/DDBJ databases">
        <authorList>
            <person name="de Groot N.N."/>
        </authorList>
    </citation>
    <scope>NUCLEOTIDE SEQUENCE [LARGE SCALE GENOMIC DNA]</scope>
    <source>
        <strain evidence="2 3">CGMCC 1.10434</strain>
    </source>
</reference>
<dbReference type="CDD" id="cd04301">
    <property type="entry name" value="NAT_SF"/>
    <property type="match status" value="1"/>
</dbReference>
<dbReference type="SUPFAM" id="SSF55729">
    <property type="entry name" value="Acyl-CoA N-acyltransferases (Nat)"/>
    <property type="match status" value="1"/>
</dbReference>
<name>A0A1H8LS65_9BACI</name>
<evidence type="ECO:0000313" key="2">
    <source>
        <dbReference type="EMBL" id="SEO07945.1"/>
    </source>
</evidence>
<keyword evidence="2" id="KW-0808">Transferase</keyword>